<dbReference type="PANTHER" id="PTHR30373">
    <property type="entry name" value="UPF0603 PROTEIN YGCG"/>
    <property type="match status" value="1"/>
</dbReference>
<reference evidence="3 4" key="1">
    <citation type="submission" date="2014-06" db="EMBL/GenBank/DDBJ databases">
        <title>Genome sequence of the intracellular symbiont Blattabacterium cuenoti, strain CPU2 from the wood feeding cockroach Cryptocercus punctulatus.</title>
        <authorList>
            <person name="Kinjo Y."/>
            <person name="Ohkuma M."/>
            <person name="Tokuda G."/>
        </authorList>
    </citation>
    <scope>NUCLEOTIDE SEQUENCE [LARGE SCALE GENOMIC DNA]</scope>
    <source>
        <strain evidence="3 4">CPU2</strain>
    </source>
</reference>
<evidence type="ECO:0000313" key="4">
    <source>
        <dbReference type="Proteomes" id="UP000262607"/>
    </source>
</evidence>
<proteinExistence type="predicted"/>
<feature type="domain" description="TPM" evidence="2">
    <location>
        <begin position="51"/>
        <end position="172"/>
    </location>
</feature>
<dbReference type="Gene3D" id="3.10.310.50">
    <property type="match status" value="1"/>
</dbReference>
<accession>A0AAD1CM39</accession>
<dbReference type="PANTHER" id="PTHR30373:SF2">
    <property type="entry name" value="UPF0603 PROTEIN YGCG"/>
    <property type="match status" value="1"/>
</dbReference>
<evidence type="ECO:0000313" key="3">
    <source>
        <dbReference type="EMBL" id="BBA17692.1"/>
    </source>
</evidence>
<dbReference type="EMBL" id="AP014610">
    <property type="protein sequence ID" value="BBA17692.1"/>
    <property type="molecule type" value="Genomic_DNA"/>
</dbReference>
<evidence type="ECO:0000259" key="2">
    <source>
        <dbReference type="Pfam" id="PF04536"/>
    </source>
</evidence>
<dbReference type="InterPro" id="IPR007621">
    <property type="entry name" value="TPM_dom"/>
</dbReference>
<dbReference type="Proteomes" id="UP000262607">
    <property type="component" value="Chromosome"/>
</dbReference>
<dbReference type="AlphaFoldDB" id="A0AAD1CM39"/>
<keyword evidence="1" id="KW-0812">Transmembrane</keyword>
<dbReference type="Pfam" id="PF04536">
    <property type="entry name" value="TPM_phosphatase"/>
    <property type="match status" value="1"/>
</dbReference>
<keyword evidence="1" id="KW-1133">Transmembrane helix</keyword>
<protein>
    <recommendedName>
        <fullName evidence="2">TPM domain-containing protein</fullName>
    </recommendedName>
</protein>
<keyword evidence="1" id="KW-0472">Membrane</keyword>
<name>A0AAD1CM39_9FLAO</name>
<organism evidence="3 4">
    <name type="scientific">Blattabacterium punctulatus CPU2</name>
    <dbReference type="NCBI Taxonomy" id="1457032"/>
    <lineage>
        <taxon>Bacteria</taxon>
        <taxon>Pseudomonadati</taxon>
        <taxon>Bacteroidota</taxon>
        <taxon>Flavobacteriia</taxon>
        <taxon>Flavobacteriales</taxon>
        <taxon>Blattabacteriaceae</taxon>
        <taxon>Blattabacterium</taxon>
    </lineage>
</organism>
<sequence length="262" mass="30513">MIIHDRVKFKKLGMKNFIKKVFNSLSILLFLTNIVQGQFNIPDPPKKIYPVNDYAGVLSHIQIEKLNKKLIQYSKITSTEILIPIVKDIHGEDSNFLASKWGEKWNIGKKDKNNGIIILLSINDKKISIQNGYGIEPYLTDFSTQNIIKKIKPFLKNHLYYKAIDIGIKEILKILKNKYEYKKKYNKNYLWKFFIPISIFFIIFFLFQKKRIEPSLLNTLFLTNILFKNRSINYPHDHNHEDNFDGFGEGGTFGGGGSSGNW</sequence>
<evidence type="ECO:0000256" key="1">
    <source>
        <dbReference type="SAM" id="Phobius"/>
    </source>
</evidence>
<feature type="transmembrane region" description="Helical" evidence="1">
    <location>
        <begin position="189"/>
        <end position="207"/>
    </location>
</feature>
<gene>
    <name evidence="3" type="ORF">CPU2_183</name>
</gene>